<feature type="region of interest" description="Disordered" evidence="6">
    <location>
        <begin position="2747"/>
        <end position="2766"/>
    </location>
</feature>
<feature type="domain" description="Fibronectin type-III" evidence="7">
    <location>
        <begin position="2724"/>
        <end position="2821"/>
    </location>
</feature>
<dbReference type="Proteomes" id="UP000008524">
    <property type="component" value="Chromosome 9"/>
</dbReference>
<dbReference type="InParanoid" id="Q38FX4"/>
<feature type="compositionally biased region" description="Polar residues" evidence="6">
    <location>
        <begin position="1551"/>
        <end position="1567"/>
    </location>
</feature>
<feature type="compositionally biased region" description="Polar residues" evidence="6">
    <location>
        <begin position="3947"/>
        <end position="3956"/>
    </location>
</feature>
<dbReference type="Pfam" id="PF00041">
    <property type="entry name" value="fn3"/>
    <property type="match status" value="1"/>
</dbReference>
<dbReference type="GO" id="GO:0005929">
    <property type="term" value="C:cilium"/>
    <property type="evidence" value="ECO:0000314"/>
    <property type="project" value="GeneDB"/>
</dbReference>
<dbReference type="STRING" id="185431.Q38FX4"/>
<dbReference type="InterPro" id="IPR050379">
    <property type="entry name" value="Type-I_Cytokine_Rcpt"/>
</dbReference>
<feature type="region of interest" description="Disordered" evidence="6">
    <location>
        <begin position="3864"/>
        <end position="3971"/>
    </location>
</feature>
<proteinExistence type="predicted"/>
<name>Q38FX4_TRYB2</name>
<dbReference type="InterPro" id="IPR036116">
    <property type="entry name" value="FN3_sf"/>
</dbReference>
<dbReference type="RefSeq" id="XP_803466.1">
    <property type="nucleotide sequence ID" value="XM_798373.1"/>
</dbReference>
<evidence type="ECO:0000256" key="4">
    <source>
        <dbReference type="ARBA" id="ARBA00023170"/>
    </source>
</evidence>
<dbReference type="eggNOG" id="ENOG502QVFN">
    <property type="taxonomic scope" value="Eukaryota"/>
</dbReference>
<dbReference type="KEGG" id="tbr:Tb09.160.0650"/>
<dbReference type="CDD" id="cd00063">
    <property type="entry name" value="FN3"/>
    <property type="match status" value="12"/>
</dbReference>
<sequence>MEANTDILCNAVVNRMGEMFGEFGFQFDSKHSWNDVTDVTKWQLQVDEETAGEDTVETLYDIVLPIKQRHKVVKLRASSFYRARVRVYSEKTMSWSVWSEVTRTATLAAVTGQINDVGEDYVRVLWDRPARAPTGIAAEIDADATRSIADIDDFELRVLRESDMRQEFCDRFETGVRTHIVRGLRPGTAYIVMIRYKTLINTMKKWVEVGRFLTRQTNVMSLLSCGEDVVTVSWALASTSDDTIGYVVPDNDVHRYEVLVQSDCQTFRSVEFPQQERTYRLDKLTPGGSYIFTVRSLSVQGYWGRCSEPLCVRTASRPELSVVASGESFLSFTWARMIDAETETQVEYRLSSLNSVYKQEERLDVGPLADDKVIHIEGLTSGTEYNVSIRTFLNNEWGMWTEPKKFRTEARASLTFLERGEDFITMKLEGECNGRFASRFNIVIMQVESHDELNVVKDEEIVSDGDTCMFTVEKLRPNTMYILKCRSYQFNRLTGYEGWGEFTDPKHTQTLQPLGVRLWDIGEDFAQVVWRRGLSDVPLPMGSSDMGISELWADLKYELCVDCVDSGETEVLREEMLGTSFKISNLQPATTYIVSVRACNEVEQWGAWSRVKLRTLAPMMMHVDEIGEDFVRLMWERQLVDDVLVGGDGINTKGDDRDNTVAVAAADMFVSSYAVFVFSRELSGSSASSLSGYHMGGNSEVARYKVVSSEHTSLRVEDLLPDREYMAVVRACTSTRMWGLWSQPLRFRSNAQFRIPVNNLIIGENYVSIVWSRDANPLKNKDVHTGDLTVTKQELRIQSIDQSYSKDHSLPADMRELKIYGLHHATAYNIQIRAAGPSGDWGLWTPPVQILTRDTILTRAVEVADDYAIIAWERRRPPNQKNYATGRGVVTSYHLRVFNVGGVVFEVFLGDGDSPYRISNLKPDTYYCVEIKANYNDEEWGSWSSPLWCLTMKSLEIQTRVISEEFCEINVHRPHQQKRLPEDDGNRSSDDRVVVFGQCRPCLMLCVTSPVENLLPHSSTGQLKPRVHNSSLPVNAADHRLIYQTEFCSTTEDTEHTIPSLRANTVYCVSVRSKLTNGEWGMWSQPPLFFATVPPTEVEFTDIGEDFVSVGWKRNKHNIPPHVSGSSEVKLEQGTIVASRVKIREIDGSFQKLIEVSNSLTALHINELQPSTTYGIVVQTCGENSVWGVWSTEAKVRTIPGMDISIHHVSEDAVWVSWSRMSDTSNLVSFDTALNTDATAKGYEVCIAGDGYFKFTKEVQDNKLFFRGLLPDTVYKFGVRSRGSDKQDWGIWATRSFHTKPRLRVTFGNVGEHFAIVEWRRHLPTCLDRCDTEAVFESEDVVQQFRLRVERVGDPVHYVYDLSPYVSSFRLKDLQPSAEYCVWLCAKGYEGIWGFWNEEARVRTLPKLQLDITAIGEDYVTVSWFRPNWAGDRNWENEGETNAVDRAVSGYKVHVLDKEGNEVVSQYVNFRQTTCTLSSLKLSTIYSVEVSAKDTYDELGLWSDSRRFVTLESVEANVLLVGETFCQLEWGRRSDLAERRSDLVDRRSGRRTSGFTDGEGSSDTGSYSAASEAALAAEGDVGGSDVEQIKRRASSCVSIISRGARHVYGCTASSELASGEGGDGDDDYIFDETVMRGCPDILQWHVQMECRRLSGGLPGADDIVEFYAPAAEMGRLVTNLQADAEYTLTVRAQDKNNTWGHWSKPRILVTCPLLKLSTDSITETFINVSWTRPPMTRAVSHCFCCYPEEADIHNYQVHIEPLAAEEPFDERDEPLVNGARLYETSQRSLRLCNLTPGAHYRVVVCEQRIDFRGKFVPDSWGTFSQTAVVEMVHPMGVVPIEIGEDYCLVGWRRVPRKLDTTPETGIIRGVVKVTAYELRATRLDAKAKKKYEGPLSLDTVLSLEPTATSYHLGNLVSNTIYAVSMRAKAEGYWGPWSEVTKFVSQGRLKVKVHSVYEDVILVSWSRPLPDWACARPDLNKPDDLGDLPQLCGMFTETDILSGLDAGSDAEPEPASVLPSDNGVEGKLQVEDGEDDGNDWDAVQIGDYSIERYELYLEGITCDVQQCLTLSKYQMSVRITGLQPDQIYSVCVRSLSEKRHWSMLSHRESVLTLTSMVTEVSHHTETMAIIRWFRIPQDVRKYEAFLEERRTAEERRCDERERHELFDMKRRLQELEESEERNNLKDHLELRHEHNAAVRNDAIHHLRVENIVLGDPEVTGYHLRFYGEGVMPTIQGVHHLLLHSPSQKMVGRKRRAESMRLLTKMKRQQRKLMSGATSACHMECAHVDMSAPGGAQLATSSDGGEPSTPAVANMDLGLPREDSVLFDVQLRPEVLSITVKGLTPDSPFEMEVRTRNAVGDWCPWSERNRFVTLRPIELLHERFGEHFISLYWHRLPPAVSAKIEADERQLFELNKEFSSMCPKDIKAKEQELSSEEQQELYTRIATFRDLKESVKAKRNWLASGRGEVVVHEHTPIRGYQLRIIHQNGTFEDHYIQGKSNGDTNEPIICAFTVKQLVWNTMYTALLCCDYGVGWGPWTPPLKFMTQSLIQLSITCISETFVDIEWHRAPNKRLPPIDEANTLRSDASSHEGCVCQLRITWESENEDDEGKICEEYRTMRSCCVFRVDKLQVDTKYTFEVREWGAEEAWGLWCAPKTCVTMPGMSATVEKLGEDWAQITWRRRDRRVDYDNDMNVLQHGVDNEMFYVRVLELQDNGVDGESCEEPAVSEEELAPKTLADEIVGVLTTTQQTQGPLPPQEHPVEYESDGSGRLHLTRRFNKDTFSFRVENLKQDRFYSVQVMSVTTGGQLGAWSAEQHFLTMSKIRVNVKHIDEQYAEIEWKRVPPRQHPRMDMAEVFTGSYVASAYMIDVLGRDGLQLNVVLTGATNTYYRLKSLNLDTVYTVRVLSIDECEASSMWSEPLRFVTLKRLEVYPTQITEHSVMLEWGREEQQPKGDEGTEYEGRFDPTICVGCRDCSGYLLRIYRCDEASRKLLCEKRFAGDLQEYRLDSLTPNRPYTFKICASNNLGEWGFWSEERCVYTMKLISAEVLAIGEDYVRLHWRRKEPDELQVMVRTSTDTNGTLSDEGEETSNGGSSGRDSDDNTPITVGESSRSVGGQTGDFSESSGFAAESQTTLEREDGRRSSFRAMSPDKLKPGLCQKRYPLLDQPEVRSAMYNSAKTRVAYYAITFVQEGEDEGVTFNVPGEKTTFTVSSLKPDKRYSLAVRACYGSGEFGLSSTHVTCGTLNLLSVELIGLGEDYLTASWQRLPNSFATSDLQPSDVEELICYELAVHDFTDVSYGEEDAEELPPRLRRTMIIPSNVRNSTVKELLSHHRYRVSVRRWYKPHEEFVVDTIHPELPQAEDEGIVEALNQSRAEPGAWSDGLYDVTLRDMVCFMDDGAEDFFAVHWERDPRAQPLPVRNPFPPKPVDSYQLRVYEVGPNAAANEGSLLIDKPLSGSETTYVARNLRHDSLYRIHVRCCVDNVWGRWSRIVHVMTLPKFAVEMSSIGENYAEFSWQRPRRSLLLPDGSEALCGNDDFLSTFQVDVIGLEHSYHISKQFKGARNSYRAKLLEAATVYSVSVRSLDSRRESWSPWSDRTFFATLKPMQLIVSSPGEQFATVEWFRDEQTVQEYADIVGCCGETPASADEPESLPSTTNNAVAAVPVVLGTPEVIAYHLCVFASQHSPALAIVDKQFPKDVNRYRICSLEADAAYVVVVRSCNTDSRWGLWSKEGLFRTQRVLRLDVVNVGEIYVRMKWDRGEGDRSEEKCNSQPRLDPCEYQLVLKGGNETVEHVINPSDCGVTDDEFLLPTYLLEGLSPGLDYLMALQPRYDELSWGQWTPTVGFKTLCPICVALNGVTCDSAEFTLNRMEPPPPPEASPDATGSAAGRTSTGKGRTGSRGRKGTRSPKGSKGSGGSKRGKSGKGAAAKQSPSPVSERSLLPRLVSPPDAQSSGSPTGIASPPAHGDPLLGGARIVDGEVGEEGSMERKAVVQIVKKYQVEVRKTDEIPSKDKDDDGDEVNATAVNNDAAATVYTVSAGEAAEALPRAAAPLEVEPADTQLPAASGAAAAVEGEVDGANAVDVGAACTVGAGPTEEGGDDFLPDWRRIVLCASQAKPYFRQLEFDVEGEEGPMKNITIDGLTGCTSYTVKVRAMDEHNSWGAWVEVNLTTAPFPPQSVTLRRQNAQTGLLQWEAPDCYHAYRYVVEQSHSPTDSRGKPKGSVEWRVIDIVEETNCRVRFTGPAAKVRCRVKCSLVDEGSPFSEYCEPVGVTSGTAPEPVTDLTVVGTTDNSVTLMWTPSRSETSSNRSGNRVINYRVYIGVRNCTPILASTVSDSTFTLEGLEPSTSYTIQVVTECKDGISYNNPIVNATTRSEKDVAITLPQIVDPSQEFAAGEHSPTAKVITLPEISSAHHVMIPQPPSKGKRGKGDMRDAMRHAASSSGSSPAPGGVKVPSLPINAPLSGRAAAGRAQKTARVGLSRR</sequence>
<dbReference type="InterPro" id="IPR013783">
    <property type="entry name" value="Ig-like_fold"/>
</dbReference>
<dbReference type="GO" id="GO:0019955">
    <property type="term" value="F:cytokine binding"/>
    <property type="evidence" value="ECO:0000318"/>
    <property type="project" value="GO_Central"/>
</dbReference>
<feature type="domain" description="Fibronectin type-III" evidence="7">
    <location>
        <begin position="1833"/>
        <end position="1947"/>
    </location>
</feature>
<dbReference type="SMART" id="SM00060">
    <property type="entry name" value="FN3"/>
    <property type="match status" value="26"/>
</dbReference>
<evidence type="ECO:0000256" key="2">
    <source>
        <dbReference type="ARBA" id="ARBA00022737"/>
    </source>
</evidence>
<keyword evidence="3" id="KW-1015">Disulfide bond</keyword>
<feature type="domain" description="Fibronectin type-III" evidence="7">
    <location>
        <begin position="2925"/>
        <end position="3041"/>
    </location>
</feature>
<evidence type="ECO:0000256" key="3">
    <source>
        <dbReference type="ARBA" id="ARBA00023157"/>
    </source>
</evidence>
<feature type="compositionally biased region" description="Low complexity" evidence="6">
    <location>
        <begin position="4435"/>
        <end position="4452"/>
    </location>
</feature>
<feature type="domain" description="Fibronectin type-III" evidence="7">
    <location>
        <begin position="853"/>
        <end position="954"/>
    </location>
</feature>
<keyword evidence="5" id="KW-0325">Glycoprotein</keyword>
<dbReference type="GeneID" id="3659881"/>
<evidence type="ECO:0000256" key="6">
    <source>
        <dbReference type="SAM" id="MobiDB-lite"/>
    </source>
</evidence>
<dbReference type="GO" id="GO:0004896">
    <property type="term" value="F:cytokine receptor activity"/>
    <property type="evidence" value="ECO:0000318"/>
    <property type="project" value="GO_Central"/>
</dbReference>
<gene>
    <name evidence="8" type="ORF">Tb09.160.0650</name>
</gene>
<feature type="domain" description="Fibronectin type-III" evidence="7">
    <location>
        <begin position="3386"/>
        <end position="3497"/>
    </location>
</feature>
<dbReference type="SUPFAM" id="SSF49265">
    <property type="entry name" value="Fibronectin type III"/>
    <property type="match status" value="20"/>
</dbReference>
<evidence type="ECO:0000313" key="8">
    <source>
        <dbReference type="EMBL" id="EAN76296.1"/>
    </source>
</evidence>
<dbReference type="PaxDb" id="5691-EAN76296"/>
<dbReference type="OrthoDB" id="261433at2759"/>
<dbReference type="GO" id="GO:0019221">
    <property type="term" value="P:cytokine-mediated signaling pathway"/>
    <property type="evidence" value="ECO:0000318"/>
    <property type="project" value="GO_Central"/>
</dbReference>
<organism evidence="8 9">
    <name type="scientific">Trypanosoma brucei brucei (strain 927/4 GUTat10.1)</name>
    <dbReference type="NCBI Taxonomy" id="185431"/>
    <lineage>
        <taxon>Eukaryota</taxon>
        <taxon>Discoba</taxon>
        <taxon>Euglenozoa</taxon>
        <taxon>Kinetoplastea</taxon>
        <taxon>Metakinetoplastina</taxon>
        <taxon>Trypanosomatida</taxon>
        <taxon>Trypanosomatidae</taxon>
        <taxon>Trypanosoma</taxon>
    </lineage>
</organism>
<feature type="compositionally biased region" description="Basic residues" evidence="6">
    <location>
        <begin position="3895"/>
        <end position="3904"/>
    </location>
</feature>
<feature type="domain" description="Fibronectin type-III" evidence="7">
    <location>
        <begin position="1094"/>
        <end position="1201"/>
    </location>
</feature>
<evidence type="ECO:0000259" key="7">
    <source>
        <dbReference type="PROSITE" id="PS50853"/>
    </source>
</evidence>
<feature type="compositionally biased region" description="Polar residues" evidence="6">
    <location>
        <begin position="3100"/>
        <end position="3132"/>
    </location>
</feature>
<dbReference type="PROSITE" id="PS50853">
    <property type="entry name" value="FN3"/>
    <property type="match status" value="12"/>
</dbReference>
<feature type="domain" description="Fibronectin type-III" evidence="7">
    <location>
        <begin position="512"/>
        <end position="619"/>
    </location>
</feature>
<reference evidence="8 9" key="1">
    <citation type="journal article" date="2005" name="Science">
        <title>Comparative genomics of trypanosomatid parasitic protozoa.</title>
        <authorList>
            <person name="El-Sayed N.M."/>
            <person name="Myler P.J."/>
            <person name="Blandin G."/>
            <person name="Berriman M."/>
            <person name="Crabtree J."/>
            <person name="Aggarwal G."/>
            <person name="Caler E."/>
            <person name="Renauld H."/>
            <person name="Worthey E.A."/>
            <person name="Hertz-Fowler C."/>
            <person name="Ghedin E."/>
            <person name="Peacock C."/>
            <person name="Bartholomeu D.C."/>
            <person name="Haas B.J."/>
            <person name="Tran A.N."/>
            <person name="Wortman J.R."/>
            <person name="Alsmark U.C."/>
            <person name="Angiuoli S."/>
            <person name="Anupama A."/>
            <person name="Badger J."/>
            <person name="Bringaud F."/>
            <person name="Cadag E."/>
            <person name="Carlton J.M."/>
            <person name="Cerqueira G.C."/>
            <person name="Creasy T."/>
            <person name="Delcher A.L."/>
            <person name="Djikeng A."/>
            <person name="Embley T.M."/>
            <person name="Hauser C."/>
            <person name="Ivens A.C."/>
            <person name="Kummerfeld S.K."/>
            <person name="Pereira-Leal J.B."/>
            <person name="Nilsson D."/>
            <person name="Peterson J."/>
            <person name="Salzberg S.L."/>
            <person name="Shallom J."/>
            <person name="Silva J.C."/>
            <person name="Sundaram J."/>
            <person name="Westenberger S."/>
            <person name="White O."/>
            <person name="Melville S.E."/>
            <person name="Donelson J.E."/>
            <person name="Andersson B."/>
            <person name="Stuart K.D."/>
            <person name="Hall N."/>
        </authorList>
    </citation>
    <scope>NUCLEOTIDE SEQUENCE [LARGE SCALE GENOMIC DNA]</scope>
    <source>
        <strain evidence="8 9">927/4 GUTat10.1</strain>
    </source>
</reference>
<feature type="compositionally biased region" description="Basic and acidic residues" evidence="6">
    <location>
        <begin position="4424"/>
        <end position="4433"/>
    </location>
</feature>
<evidence type="ECO:0000256" key="1">
    <source>
        <dbReference type="ARBA" id="ARBA00022729"/>
    </source>
</evidence>
<evidence type="ECO:0000313" key="9">
    <source>
        <dbReference type="Proteomes" id="UP000008524"/>
    </source>
</evidence>
<keyword evidence="4" id="KW-0675">Receptor</keyword>
<dbReference type="GO" id="GO:0005737">
    <property type="term" value="C:cytoplasm"/>
    <property type="evidence" value="ECO:0000314"/>
    <property type="project" value="GeneDB"/>
</dbReference>
<feature type="domain" description="Fibronectin type-III" evidence="7">
    <location>
        <begin position="4276"/>
        <end position="4372"/>
    </location>
</feature>
<evidence type="ECO:0000256" key="5">
    <source>
        <dbReference type="ARBA" id="ARBA00023180"/>
    </source>
</evidence>
<feature type="region of interest" description="Disordered" evidence="6">
    <location>
        <begin position="4409"/>
        <end position="4479"/>
    </location>
</feature>
<dbReference type="PANTHER" id="PTHR23036">
    <property type="entry name" value="CYTOKINE RECEPTOR"/>
    <property type="match status" value="1"/>
</dbReference>
<dbReference type="VEuPathDB" id="TriTrypDB:Tb927.9.1750"/>
<dbReference type="PANTHER" id="PTHR23036:SF151">
    <property type="entry name" value="FIBRONECTIN TYPE-III DOMAIN-CONTAINING PROTEIN"/>
    <property type="match status" value="1"/>
</dbReference>
<keyword evidence="2" id="KW-0677">Repeat</keyword>
<feature type="region of interest" description="Disordered" evidence="6">
    <location>
        <begin position="1541"/>
        <end position="1567"/>
    </location>
</feature>
<dbReference type="OMA" id="VYETTQP"/>
<dbReference type="Gene3D" id="2.60.40.10">
    <property type="entry name" value="Immunoglobulins"/>
    <property type="match status" value="15"/>
</dbReference>
<feature type="domain" description="Fibronectin type-III" evidence="7">
    <location>
        <begin position="3147"/>
        <end position="3245"/>
    </location>
</feature>
<feature type="domain" description="Fibronectin type-III" evidence="7">
    <location>
        <begin position="215"/>
        <end position="317"/>
    </location>
</feature>
<keyword evidence="9" id="KW-1185">Reference proteome</keyword>
<feature type="region of interest" description="Disordered" evidence="6">
    <location>
        <begin position="2004"/>
        <end position="2023"/>
    </location>
</feature>
<accession>Q38FX4</accession>
<feature type="region of interest" description="Disordered" evidence="6">
    <location>
        <begin position="3072"/>
        <end position="3151"/>
    </location>
</feature>
<reference evidence="8 9" key="2">
    <citation type="journal article" date="2005" name="Science">
        <title>The genome of the African trypanosome Trypanosoma brucei.</title>
        <authorList>
            <person name="Berriman M."/>
            <person name="Ghedin E."/>
            <person name="Hertz-Fowler C."/>
            <person name="Blandin G."/>
            <person name="Renauld H."/>
            <person name="Bartholomeu D.C."/>
            <person name="Lennard N.J."/>
            <person name="Caler E."/>
            <person name="Hamlin N.E."/>
            <person name="Haas B."/>
            <person name="Bohme U."/>
            <person name="Hannick L."/>
            <person name="Aslett M.A."/>
            <person name="Shallom J."/>
            <person name="Marcello L."/>
            <person name="Hou L."/>
            <person name="Wickstead B."/>
            <person name="Alsmark U.C."/>
            <person name="Arrowsmith C."/>
            <person name="Atkin R.J."/>
            <person name="Barron A.J."/>
            <person name="Bringaud F."/>
            <person name="Brooks K."/>
            <person name="Carrington M."/>
            <person name="Cherevach I."/>
            <person name="Chillingworth T.J."/>
            <person name="Churcher C."/>
            <person name="Clark L.N."/>
            <person name="Corton C.H."/>
            <person name="Cronin A."/>
            <person name="Davies R.M."/>
            <person name="Doggett J."/>
            <person name="Djikeng A."/>
            <person name="Feldblyum T."/>
            <person name="Field M.C."/>
            <person name="Fraser A."/>
            <person name="Goodhead I."/>
            <person name="Hance Z."/>
            <person name="Harper D."/>
            <person name="Harris B.R."/>
            <person name="Hauser H."/>
            <person name="Hostetler J."/>
            <person name="Ivens A."/>
            <person name="Jagels K."/>
            <person name="Johnson D."/>
            <person name="Johnson J."/>
            <person name="Jones K."/>
            <person name="Kerhornou A.X."/>
            <person name="Koo H."/>
            <person name="Larke N."/>
            <person name="Landfear S."/>
            <person name="Larkin C."/>
            <person name="Leech V."/>
            <person name="Line A."/>
            <person name="Lord A."/>
            <person name="Macleod A."/>
            <person name="Mooney P.J."/>
            <person name="Moule S."/>
            <person name="Martin D.M."/>
            <person name="Morgan G.W."/>
            <person name="Mungall K."/>
            <person name="Norbertczak H."/>
            <person name="Ormond D."/>
            <person name="Pai G."/>
            <person name="Peacock C.S."/>
            <person name="Peterson J."/>
            <person name="Quail M.A."/>
            <person name="Rabbinowitsch E."/>
            <person name="Rajandream M.A."/>
            <person name="Reitter C."/>
            <person name="Salzberg S.L."/>
            <person name="Sanders M."/>
            <person name="Schobel S."/>
            <person name="Sharp S."/>
            <person name="Simmonds M."/>
            <person name="Simpson A.J."/>
            <person name="Tallon L."/>
            <person name="Turner C.M."/>
            <person name="Tait A."/>
            <person name="Tivey A.R."/>
            <person name="Van Aken S."/>
            <person name="Walker D."/>
            <person name="Wanless D."/>
            <person name="Wang S."/>
            <person name="White B."/>
            <person name="White O."/>
            <person name="Whitehead S."/>
            <person name="Woodward J."/>
            <person name="Wortman J."/>
            <person name="Adams M.D."/>
            <person name="Embley T.M."/>
            <person name="Gull K."/>
            <person name="Ullu E."/>
            <person name="Barry J.D."/>
            <person name="Fairlamb A.H."/>
            <person name="Opperdoes F."/>
            <person name="Barrell B.G."/>
            <person name="Donelson J.E."/>
            <person name="Hall N."/>
            <person name="Fraser C.M."/>
            <person name="Melville S.E."/>
            <person name="El-Sayed N.M."/>
        </authorList>
    </citation>
    <scope>NUCLEOTIDE SEQUENCE [LARGE SCALE GENOMIC DNA]</scope>
    <source>
        <strain evidence="8 9">927/4 GUTat10.1</strain>
    </source>
</reference>
<dbReference type="GO" id="GO:0009897">
    <property type="term" value="C:external side of plasma membrane"/>
    <property type="evidence" value="ECO:0000318"/>
    <property type="project" value="GO_Central"/>
</dbReference>
<feature type="domain" description="Fibronectin type-III" evidence="7">
    <location>
        <begin position="1406"/>
        <end position="1513"/>
    </location>
</feature>
<dbReference type="GO" id="GO:0043235">
    <property type="term" value="C:receptor complex"/>
    <property type="evidence" value="ECO:0000318"/>
    <property type="project" value="GO_Central"/>
</dbReference>
<dbReference type="InterPro" id="IPR003961">
    <property type="entry name" value="FN3_dom"/>
</dbReference>
<feature type="domain" description="Fibronectin type-III" evidence="7">
    <location>
        <begin position="1712"/>
        <end position="1826"/>
    </location>
</feature>
<protein>
    <recommendedName>
        <fullName evidence="7">Fibronectin type-III domain-containing protein</fullName>
    </recommendedName>
</protein>
<keyword evidence="1" id="KW-0732">Signal</keyword>
<dbReference type="GO" id="GO:0005930">
    <property type="term" value="C:axoneme"/>
    <property type="evidence" value="ECO:0000314"/>
    <property type="project" value="GeneDB"/>
</dbReference>
<dbReference type="EMBL" id="CM000207">
    <property type="protein sequence ID" value="EAN76296.1"/>
    <property type="molecule type" value="Genomic_DNA"/>
</dbReference>